<dbReference type="Pfam" id="PF00041">
    <property type="entry name" value="fn3"/>
    <property type="match status" value="2"/>
</dbReference>
<dbReference type="Proteomes" id="UP000247978">
    <property type="component" value="Unassembled WGS sequence"/>
</dbReference>
<evidence type="ECO:0000259" key="16">
    <source>
        <dbReference type="PROSITE" id="PS50853"/>
    </source>
</evidence>
<dbReference type="GO" id="GO:0008658">
    <property type="term" value="F:penicillin binding"/>
    <property type="evidence" value="ECO:0007669"/>
    <property type="project" value="InterPro"/>
</dbReference>
<feature type="region of interest" description="Disordered" evidence="14">
    <location>
        <begin position="829"/>
        <end position="903"/>
    </location>
</feature>
<dbReference type="InterPro" id="IPR013783">
    <property type="entry name" value="Ig-like_fold"/>
</dbReference>
<dbReference type="GO" id="GO:0009252">
    <property type="term" value="P:peptidoglycan biosynthetic process"/>
    <property type="evidence" value="ECO:0007669"/>
    <property type="project" value="UniProtKB-KW"/>
</dbReference>
<dbReference type="NCBIfam" id="TIGR02074">
    <property type="entry name" value="PBP_1a_fam"/>
    <property type="match status" value="1"/>
</dbReference>
<keyword evidence="3" id="KW-0121">Carboxypeptidase</keyword>
<keyword evidence="7" id="KW-0378">Hydrolase</keyword>
<evidence type="ECO:0000256" key="9">
    <source>
        <dbReference type="ARBA" id="ARBA00022984"/>
    </source>
</evidence>
<dbReference type="InterPro" id="IPR003961">
    <property type="entry name" value="FN3_dom"/>
</dbReference>
<dbReference type="RefSeq" id="WP_110394601.1">
    <property type="nucleotide sequence ID" value="NZ_JBHUHB010000001.1"/>
</dbReference>
<dbReference type="PROSITE" id="PS50853">
    <property type="entry name" value="FN3"/>
    <property type="match status" value="1"/>
</dbReference>
<keyword evidence="15" id="KW-1133">Transmembrane helix</keyword>
<evidence type="ECO:0000313" key="18">
    <source>
        <dbReference type="Proteomes" id="UP000247978"/>
    </source>
</evidence>
<dbReference type="SMART" id="SM00060">
    <property type="entry name" value="FN3"/>
    <property type="match status" value="2"/>
</dbReference>
<feature type="compositionally biased region" description="Polar residues" evidence="14">
    <location>
        <begin position="752"/>
        <end position="765"/>
    </location>
</feature>
<dbReference type="Gene3D" id="1.10.3810.10">
    <property type="entry name" value="Biosynthetic peptidoglycan transglycosylase-like"/>
    <property type="match status" value="1"/>
</dbReference>
<keyword evidence="10" id="KW-0511">Multifunctional enzyme</keyword>
<evidence type="ECO:0000256" key="8">
    <source>
        <dbReference type="ARBA" id="ARBA00022960"/>
    </source>
</evidence>
<evidence type="ECO:0000313" key="17">
    <source>
        <dbReference type="EMBL" id="PXW88774.1"/>
    </source>
</evidence>
<organism evidence="17 18">
    <name type="scientific">Pseudogracilibacillus auburnensis</name>
    <dbReference type="NCBI Taxonomy" id="1494959"/>
    <lineage>
        <taxon>Bacteria</taxon>
        <taxon>Bacillati</taxon>
        <taxon>Bacillota</taxon>
        <taxon>Bacilli</taxon>
        <taxon>Bacillales</taxon>
        <taxon>Bacillaceae</taxon>
        <taxon>Pseudogracilibacillus</taxon>
    </lineage>
</organism>
<dbReference type="InterPro" id="IPR036116">
    <property type="entry name" value="FN3_sf"/>
</dbReference>
<dbReference type="OrthoDB" id="9766909at2"/>
<keyword evidence="5" id="KW-0328">Glycosyltransferase</keyword>
<dbReference type="InterPro" id="IPR001460">
    <property type="entry name" value="PCN-bd_Tpept"/>
</dbReference>
<evidence type="ECO:0000256" key="5">
    <source>
        <dbReference type="ARBA" id="ARBA00022676"/>
    </source>
</evidence>
<comment type="catalytic activity">
    <reaction evidence="13">
        <text>[GlcNAc-(1-&gt;4)-Mur2Ac(oyl-L-Ala-gamma-D-Glu-L-Lys-D-Ala-D-Ala)](n)-di-trans,octa-cis-undecaprenyl diphosphate + beta-D-GlcNAc-(1-&gt;4)-Mur2Ac(oyl-L-Ala-gamma-D-Glu-L-Lys-D-Ala-D-Ala)-di-trans,octa-cis-undecaprenyl diphosphate = [GlcNAc-(1-&gt;4)-Mur2Ac(oyl-L-Ala-gamma-D-Glu-L-Lys-D-Ala-D-Ala)](n+1)-di-trans,octa-cis-undecaprenyl diphosphate + di-trans,octa-cis-undecaprenyl diphosphate + H(+)</text>
        <dbReference type="Rhea" id="RHEA:23708"/>
        <dbReference type="Rhea" id="RHEA-COMP:9602"/>
        <dbReference type="Rhea" id="RHEA-COMP:9603"/>
        <dbReference type="ChEBI" id="CHEBI:15378"/>
        <dbReference type="ChEBI" id="CHEBI:58405"/>
        <dbReference type="ChEBI" id="CHEBI:60033"/>
        <dbReference type="ChEBI" id="CHEBI:78435"/>
        <dbReference type="EC" id="2.4.99.28"/>
    </reaction>
</comment>
<dbReference type="InterPro" id="IPR023346">
    <property type="entry name" value="Lysozyme-like_dom_sf"/>
</dbReference>
<keyword evidence="9" id="KW-0573">Peptidoglycan synthesis</keyword>
<dbReference type="InterPro" id="IPR001264">
    <property type="entry name" value="Glyco_trans_51"/>
</dbReference>
<keyword evidence="18" id="KW-1185">Reference proteome</keyword>
<feature type="transmembrane region" description="Helical" evidence="15">
    <location>
        <begin position="21"/>
        <end position="49"/>
    </location>
</feature>
<evidence type="ECO:0000256" key="13">
    <source>
        <dbReference type="ARBA" id="ARBA00049902"/>
    </source>
</evidence>
<evidence type="ECO:0000256" key="3">
    <source>
        <dbReference type="ARBA" id="ARBA00022645"/>
    </source>
</evidence>
<protein>
    <submittedName>
        <fullName evidence="17">Penicillin-binding protein 1A</fullName>
    </submittedName>
</protein>
<dbReference type="SUPFAM" id="SSF49265">
    <property type="entry name" value="Fibronectin type III"/>
    <property type="match status" value="1"/>
</dbReference>
<dbReference type="Pfam" id="PF00905">
    <property type="entry name" value="Transpeptidase"/>
    <property type="match status" value="1"/>
</dbReference>
<comment type="similarity">
    <text evidence="1">In the C-terminal section; belongs to the transpeptidase family.</text>
</comment>
<dbReference type="GO" id="GO:0008360">
    <property type="term" value="P:regulation of cell shape"/>
    <property type="evidence" value="ECO:0007669"/>
    <property type="project" value="UniProtKB-KW"/>
</dbReference>
<dbReference type="Gene3D" id="3.40.710.10">
    <property type="entry name" value="DD-peptidase/beta-lactamase superfamily"/>
    <property type="match status" value="1"/>
</dbReference>
<reference evidence="17 18" key="1">
    <citation type="submission" date="2018-05" db="EMBL/GenBank/DDBJ databases">
        <title>Genomic Encyclopedia of Type Strains, Phase IV (KMG-IV): sequencing the most valuable type-strain genomes for metagenomic binning, comparative biology and taxonomic classification.</title>
        <authorList>
            <person name="Goeker M."/>
        </authorList>
    </citation>
    <scope>NUCLEOTIDE SEQUENCE [LARGE SCALE GENOMIC DNA]</scope>
    <source>
        <strain evidence="17 18">DSM 28556</strain>
    </source>
</reference>
<evidence type="ECO:0000256" key="15">
    <source>
        <dbReference type="SAM" id="Phobius"/>
    </source>
</evidence>
<dbReference type="AlphaFoldDB" id="A0A2V3W6G6"/>
<evidence type="ECO:0000256" key="1">
    <source>
        <dbReference type="ARBA" id="ARBA00007090"/>
    </source>
</evidence>
<comment type="catalytic activity">
    <reaction evidence="12">
        <text>Preferential cleavage: (Ac)2-L-Lys-D-Ala-|-D-Ala. Also transpeptidation of peptidyl-alanyl moieties that are N-acyl substituents of D-alanine.</text>
        <dbReference type="EC" id="3.4.16.4"/>
    </reaction>
</comment>
<evidence type="ECO:0000256" key="4">
    <source>
        <dbReference type="ARBA" id="ARBA00022670"/>
    </source>
</evidence>
<name>A0A2V3W6G6_9BACI</name>
<dbReference type="GO" id="GO:0071555">
    <property type="term" value="P:cell wall organization"/>
    <property type="evidence" value="ECO:0007669"/>
    <property type="project" value="UniProtKB-KW"/>
</dbReference>
<dbReference type="CDD" id="cd00063">
    <property type="entry name" value="FN3"/>
    <property type="match status" value="1"/>
</dbReference>
<keyword evidence="6" id="KW-0808">Transferase</keyword>
<feature type="compositionally biased region" description="Polar residues" evidence="14">
    <location>
        <begin position="829"/>
        <end position="841"/>
    </location>
</feature>
<dbReference type="GO" id="GO:0030288">
    <property type="term" value="C:outer membrane-bounded periplasmic space"/>
    <property type="evidence" value="ECO:0007669"/>
    <property type="project" value="TreeGrafter"/>
</dbReference>
<evidence type="ECO:0000256" key="6">
    <source>
        <dbReference type="ARBA" id="ARBA00022679"/>
    </source>
</evidence>
<feature type="compositionally biased region" description="Acidic residues" evidence="14">
    <location>
        <begin position="864"/>
        <end position="903"/>
    </location>
</feature>
<keyword evidence="4" id="KW-0645">Protease</keyword>
<dbReference type="PANTHER" id="PTHR32282">
    <property type="entry name" value="BINDING PROTEIN TRANSPEPTIDASE, PUTATIVE-RELATED"/>
    <property type="match status" value="1"/>
</dbReference>
<dbReference type="Gene3D" id="2.60.40.10">
    <property type="entry name" value="Immunoglobulins"/>
    <property type="match status" value="1"/>
</dbReference>
<dbReference type="GO" id="GO:0009002">
    <property type="term" value="F:serine-type D-Ala-D-Ala carboxypeptidase activity"/>
    <property type="evidence" value="ECO:0007669"/>
    <property type="project" value="UniProtKB-EC"/>
</dbReference>
<evidence type="ECO:0000256" key="11">
    <source>
        <dbReference type="ARBA" id="ARBA00023316"/>
    </source>
</evidence>
<dbReference type="InterPro" id="IPR036950">
    <property type="entry name" value="PBP_transglycosylase"/>
</dbReference>
<gene>
    <name evidence="17" type="ORF">DFR56_103280</name>
</gene>
<dbReference type="SUPFAM" id="SSF53955">
    <property type="entry name" value="Lysozyme-like"/>
    <property type="match status" value="1"/>
</dbReference>
<feature type="domain" description="Fibronectin type-III" evidence="16">
    <location>
        <begin position="679"/>
        <end position="768"/>
    </location>
</feature>
<accession>A0A2V3W6G6</accession>
<evidence type="ECO:0000256" key="7">
    <source>
        <dbReference type="ARBA" id="ARBA00022801"/>
    </source>
</evidence>
<evidence type="ECO:0000256" key="10">
    <source>
        <dbReference type="ARBA" id="ARBA00023268"/>
    </source>
</evidence>
<dbReference type="InterPro" id="IPR050396">
    <property type="entry name" value="Glycosyltr_51/Transpeptidase"/>
</dbReference>
<evidence type="ECO:0000256" key="12">
    <source>
        <dbReference type="ARBA" id="ARBA00034000"/>
    </source>
</evidence>
<sequence length="903" mass="99507">MTTNHSRTARRRQKKTMKKPLWKKILMTLFIIFIFAGLGVTTVFGYFIATAPKIDFDKLDVPYASQFYDKNGDPFAEIGAENRVKIEYDDLPEVLINAVTATEDARFFDHPGIDIRRIGGAIKANIQHGFGSEGASTITQQVVENMFLTPEKSIKLKVQEQWLALKLEREFSKEQILEMYLNKIFYGSNAYGVAKAAEVYFGKEDLHDLTLVEAAMLAGLPQRPTAYNPFENPDLMAERVDTVLKLMVRHGKITQEEADEARNTDIASVLTDKKPKSFPYDAYIQQVQRELEDKLEGVDYNTAGLKVYTALDTSIQDHVEFLLTDSDENPISYPDDELLAGMTVVDTKSGAIQAIGGSRNREDAFGSNYAIDANRQGGSTMKPLLAYGPAIEYEKWSTYHQINDDAPYDFGGANPIQNWNRQYQGWMSARYALKESLNVPAVKTMEEIGFDRAQTFAEGLGINFHNDEVWITDAIGGTETNVSPLQLAGAYSAFGNEGIYTEPYAVVKVEFPDGSVVDLKPESEAVMSDYTAYMVTDMLKSVLSDGTGTNANIPGLPVAGKTGTTNVSGKSGANNSWFSGYTTNYSIAIWTGYKEHNRIIEDTQIPHALFKNTMTEISKDIETSDFVKPDSVVEVAVEKGSNPPALPSSYTPKENIVTELFVKGTEPSSVSEKFDELDPVSGLTAKYNEGNNSIDVSWKYDADADVSFEVAYKVGDGDFKQLTTTSDLQVAITEVEQDTTYTIQVTAVSNENNSKSAAQSTTVTIGNEEEPDDEEPDEPIPSVEGLSASFNEANASINVTWQYNGPSAQFEVDINGSKQTVQSKSVQINGATPGNTYTITVTPIADGNRGESRNTSITVPANDNNDDQNNDDPGNDDDSNNDDNTDDEPNDDDADQDEREDEQ</sequence>
<comment type="caution">
    <text evidence="17">The sequence shown here is derived from an EMBL/GenBank/DDBJ whole genome shotgun (WGS) entry which is preliminary data.</text>
</comment>
<feature type="compositionally biased region" description="Acidic residues" evidence="14">
    <location>
        <begin position="767"/>
        <end position="778"/>
    </location>
</feature>
<proteinExistence type="inferred from homology"/>
<comment type="similarity">
    <text evidence="2">In the N-terminal section; belongs to the glycosyltransferase 51 family.</text>
</comment>
<dbReference type="InterPro" id="IPR012338">
    <property type="entry name" value="Beta-lactam/transpept-like"/>
</dbReference>
<feature type="region of interest" description="Disordered" evidence="14">
    <location>
        <begin position="752"/>
        <end position="785"/>
    </location>
</feature>
<keyword evidence="8" id="KW-0133">Cell shape</keyword>
<dbReference type="SUPFAM" id="SSF56601">
    <property type="entry name" value="beta-lactamase/transpeptidase-like"/>
    <property type="match status" value="1"/>
</dbReference>
<dbReference type="EMBL" id="QJJQ01000003">
    <property type="protein sequence ID" value="PXW88774.1"/>
    <property type="molecule type" value="Genomic_DNA"/>
</dbReference>
<dbReference type="GO" id="GO:0006508">
    <property type="term" value="P:proteolysis"/>
    <property type="evidence" value="ECO:0007669"/>
    <property type="project" value="UniProtKB-KW"/>
</dbReference>
<keyword evidence="15" id="KW-0812">Transmembrane</keyword>
<dbReference type="PANTHER" id="PTHR32282:SF29">
    <property type="entry name" value="PENICILLIN-BINDING PROTEIN 1A"/>
    <property type="match status" value="1"/>
</dbReference>
<dbReference type="GO" id="GO:0008955">
    <property type="term" value="F:peptidoglycan glycosyltransferase activity"/>
    <property type="evidence" value="ECO:0007669"/>
    <property type="project" value="UniProtKB-EC"/>
</dbReference>
<keyword evidence="11" id="KW-0961">Cell wall biogenesis/degradation</keyword>
<keyword evidence="15" id="KW-0472">Membrane</keyword>
<dbReference type="FunFam" id="1.10.3810.10:FF:000001">
    <property type="entry name" value="Penicillin-binding protein 1A"/>
    <property type="match status" value="1"/>
</dbReference>
<evidence type="ECO:0000256" key="2">
    <source>
        <dbReference type="ARBA" id="ARBA00007739"/>
    </source>
</evidence>
<dbReference type="Pfam" id="PF00912">
    <property type="entry name" value="Transgly"/>
    <property type="match status" value="1"/>
</dbReference>
<evidence type="ECO:0000256" key="14">
    <source>
        <dbReference type="SAM" id="MobiDB-lite"/>
    </source>
</evidence>